<evidence type="ECO:0000313" key="2">
    <source>
        <dbReference type="Proteomes" id="UP001597102"/>
    </source>
</evidence>
<dbReference type="Proteomes" id="UP001597102">
    <property type="component" value="Unassembled WGS sequence"/>
</dbReference>
<dbReference type="RefSeq" id="WP_379089402.1">
    <property type="nucleotide sequence ID" value="NZ_JBHTJO010000001.1"/>
</dbReference>
<dbReference type="EMBL" id="JBHTJO010000001">
    <property type="protein sequence ID" value="MFD0987432.1"/>
    <property type="molecule type" value="Genomic_DNA"/>
</dbReference>
<evidence type="ECO:0000313" key="1">
    <source>
        <dbReference type="EMBL" id="MFD0987432.1"/>
    </source>
</evidence>
<protein>
    <submittedName>
        <fullName evidence="1">Uncharacterized protein</fullName>
    </submittedName>
</protein>
<proteinExistence type="predicted"/>
<organism evidence="1 2">
    <name type="scientific">Methyloligella solikamskensis</name>
    <dbReference type="NCBI Taxonomy" id="1177756"/>
    <lineage>
        <taxon>Bacteria</taxon>
        <taxon>Pseudomonadati</taxon>
        <taxon>Pseudomonadota</taxon>
        <taxon>Alphaproteobacteria</taxon>
        <taxon>Hyphomicrobiales</taxon>
        <taxon>Hyphomicrobiaceae</taxon>
        <taxon>Methyloligella</taxon>
    </lineage>
</organism>
<keyword evidence="2" id="KW-1185">Reference proteome</keyword>
<accession>A0ABW3JAP9</accession>
<comment type="caution">
    <text evidence="1">The sequence shown here is derived from an EMBL/GenBank/DDBJ whole genome shotgun (WGS) entry which is preliminary data.</text>
</comment>
<gene>
    <name evidence="1" type="ORF">ACFQ2F_10030</name>
</gene>
<reference evidence="2" key="1">
    <citation type="journal article" date="2019" name="Int. J. Syst. Evol. Microbiol.">
        <title>The Global Catalogue of Microorganisms (GCM) 10K type strain sequencing project: providing services to taxonomists for standard genome sequencing and annotation.</title>
        <authorList>
            <consortium name="The Broad Institute Genomics Platform"/>
            <consortium name="The Broad Institute Genome Sequencing Center for Infectious Disease"/>
            <person name="Wu L."/>
            <person name="Ma J."/>
        </authorList>
    </citation>
    <scope>NUCLEOTIDE SEQUENCE [LARGE SCALE GENOMIC DNA]</scope>
    <source>
        <strain evidence="2">CCUG 61697</strain>
    </source>
</reference>
<sequence length="143" mass="15926">MFGLSTYQFLGVSLVRARWLAELRKTADEYERLRRKLGWADQERRQALIRAGDLTENDEARRLLAASLQASSRLEHRNAELNQTLRRIAKDVATSIAKAGGSEFATPELIEKVQASLLDGSSVTDLLKSCRSTAPAPELRNDG</sequence>
<name>A0ABW3JAP9_9HYPH</name>